<organism evidence="1 2">
    <name type="scientific">Janthinobacterium agaricidamnosum NBRC 102515 = DSM 9628</name>
    <dbReference type="NCBI Taxonomy" id="1349767"/>
    <lineage>
        <taxon>Bacteria</taxon>
        <taxon>Pseudomonadati</taxon>
        <taxon>Pseudomonadota</taxon>
        <taxon>Betaproteobacteria</taxon>
        <taxon>Burkholderiales</taxon>
        <taxon>Oxalobacteraceae</taxon>
        <taxon>Janthinobacterium</taxon>
    </lineage>
</organism>
<dbReference type="HOGENOM" id="CLU_3118710_0_0_4"/>
<proteinExistence type="predicted"/>
<keyword evidence="2" id="KW-1185">Reference proteome</keyword>
<accession>W0V9E1</accession>
<dbReference type="KEGG" id="jag:GJA_3615"/>
<sequence length="50" mass="5895">MTDRRFSGDKLQHQALLLAFIDAAPYIRQKIRQNAYSQLNIENKNSQIQF</sequence>
<dbReference type="EMBL" id="HG322949">
    <property type="protein sequence ID" value="CDG84230.1"/>
    <property type="molecule type" value="Genomic_DNA"/>
</dbReference>
<dbReference type="Proteomes" id="UP000027604">
    <property type="component" value="Chromosome I"/>
</dbReference>
<reference evidence="1 2" key="1">
    <citation type="journal article" date="2015" name="Genome Announc.">
        <title>Genome Sequence of Mushroom Soft-Rot Pathogen Janthinobacterium agaricidamnosum.</title>
        <authorList>
            <person name="Graupner K."/>
            <person name="Lackner G."/>
            <person name="Hertweck C."/>
        </authorList>
    </citation>
    <scope>NUCLEOTIDE SEQUENCE [LARGE SCALE GENOMIC DNA]</scope>
    <source>
        <strain evidence="2">NBRC 102515 / DSM 9628</strain>
    </source>
</reference>
<protein>
    <submittedName>
        <fullName evidence="1">Uncharacterized protein</fullName>
    </submittedName>
</protein>
<evidence type="ECO:0000313" key="2">
    <source>
        <dbReference type="Proteomes" id="UP000027604"/>
    </source>
</evidence>
<evidence type="ECO:0000313" key="1">
    <source>
        <dbReference type="EMBL" id="CDG84230.1"/>
    </source>
</evidence>
<dbReference type="PATRIC" id="fig|1349767.4.peg.209"/>
<name>W0V9E1_9BURK</name>
<dbReference type="AlphaFoldDB" id="W0V9E1"/>
<gene>
    <name evidence="1" type="ORF">GJA_3615</name>
</gene>
<dbReference type="STRING" id="1349767.GJA_3615"/>